<keyword evidence="4" id="KW-1185">Reference proteome</keyword>
<dbReference type="RefSeq" id="WP_300990885.1">
    <property type="nucleotide sequence ID" value="NZ_CP129235.1"/>
</dbReference>
<dbReference type="EMBL" id="JAUJWU010000009">
    <property type="protein sequence ID" value="MDN7247585.1"/>
    <property type="molecule type" value="Genomic_DNA"/>
</dbReference>
<dbReference type="PANTHER" id="PTHR34477">
    <property type="entry name" value="UPF0213 PROTEIN YHBQ"/>
    <property type="match status" value="1"/>
</dbReference>
<name>A0ABT8NI55_9BACL</name>
<dbReference type="InterPro" id="IPR050190">
    <property type="entry name" value="UPF0213_domain"/>
</dbReference>
<dbReference type="SUPFAM" id="SSF82771">
    <property type="entry name" value="GIY-YIG endonuclease"/>
    <property type="match status" value="1"/>
</dbReference>
<dbReference type="InterPro" id="IPR035901">
    <property type="entry name" value="GIY-YIG_endonuc_sf"/>
</dbReference>
<dbReference type="Pfam" id="PF01541">
    <property type="entry name" value="GIY-YIG"/>
    <property type="match status" value="1"/>
</dbReference>
<feature type="domain" description="GIY-YIG" evidence="2">
    <location>
        <begin position="4"/>
        <end position="79"/>
    </location>
</feature>
<comment type="caution">
    <text evidence="3">The sequence shown here is derived from an EMBL/GenBank/DDBJ whole genome shotgun (WGS) entry which is preliminary data.</text>
</comment>
<evidence type="ECO:0000259" key="2">
    <source>
        <dbReference type="PROSITE" id="PS50164"/>
    </source>
</evidence>
<dbReference type="InterPro" id="IPR000305">
    <property type="entry name" value="GIY-YIG_endonuc"/>
</dbReference>
<dbReference type="Gene3D" id="3.40.1440.10">
    <property type="entry name" value="GIY-YIG endonuclease"/>
    <property type="match status" value="1"/>
</dbReference>
<dbReference type="CDD" id="cd10456">
    <property type="entry name" value="GIY-YIG_UPF0213"/>
    <property type="match status" value="1"/>
</dbReference>
<dbReference type="Proteomes" id="UP001172142">
    <property type="component" value="Unassembled WGS sequence"/>
</dbReference>
<sequence length="89" mass="10121">MEANKHYFYVLECADGSYYAGYTNDLQKRLEAHNSGKGAKYTRAKGPVKMIHHESFDAKPAAMKAEYAFKQLSKPKKIRYIAEGKEDGK</sequence>
<evidence type="ECO:0000256" key="1">
    <source>
        <dbReference type="ARBA" id="ARBA00007435"/>
    </source>
</evidence>
<proteinExistence type="inferred from homology"/>
<dbReference type="PROSITE" id="PS50164">
    <property type="entry name" value="GIY_YIG"/>
    <property type="match status" value="1"/>
</dbReference>
<organism evidence="3 4">
    <name type="scientific">Planococcus shenhongbingii</name>
    <dbReference type="NCBI Taxonomy" id="3058398"/>
    <lineage>
        <taxon>Bacteria</taxon>
        <taxon>Bacillati</taxon>
        <taxon>Bacillota</taxon>
        <taxon>Bacilli</taxon>
        <taxon>Bacillales</taxon>
        <taxon>Caryophanaceae</taxon>
        <taxon>Planococcus</taxon>
    </lineage>
</organism>
<dbReference type="PANTHER" id="PTHR34477:SF1">
    <property type="entry name" value="UPF0213 PROTEIN YHBQ"/>
    <property type="match status" value="1"/>
</dbReference>
<evidence type="ECO:0000313" key="3">
    <source>
        <dbReference type="EMBL" id="MDN7247585.1"/>
    </source>
</evidence>
<reference evidence="3 4" key="1">
    <citation type="submission" date="2023-07" db="EMBL/GenBank/DDBJ databases">
        <title>Novel species in genus Planococcus.</title>
        <authorList>
            <person name="Ning S."/>
        </authorList>
    </citation>
    <scope>NUCLEOTIDE SEQUENCE [LARGE SCALE GENOMIC DNA]</scope>
    <source>
        <strain evidence="3 4">N017</strain>
    </source>
</reference>
<accession>A0ABT8NI55</accession>
<evidence type="ECO:0000313" key="4">
    <source>
        <dbReference type="Proteomes" id="UP001172142"/>
    </source>
</evidence>
<protein>
    <submittedName>
        <fullName evidence="3">GIY-YIG nuclease family protein</fullName>
    </submittedName>
</protein>
<comment type="similarity">
    <text evidence="1">Belongs to the UPF0213 family.</text>
</comment>
<gene>
    <name evidence="3" type="ORF">QWY13_19165</name>
</gene>